<dbReference type="PANTHER" id="PTHR37301">
    <property type="entry name" value="DNA-BINDING PROTEIN-RELATED"/>
    <property type="match status" value="1"/>
</dbReference>
<organism evidence="2 3">
    <name type="scientific">Streptococcus moroccensis</name>
    <dbReference type="NCBI Taxonomy" id="1451356"/>
    <lineage>
        <taxon>Bacteria</taxon>
        <taxon>Bacillati</taxon>
        <taxon>Bacillota</taxon>
        <taxon>Bacilli</taxon>
        <taxon>Lactobacillales</taxon>
        <taxon>Streptococcaceae</taxon>
        <taxon>Streptococcus</taxon>
    </lineage>
</organism>
<evidence type="ECO:0000259" key="1">
    <source>
        <dbReference type="PROSITE" id="PS50943"/>
    </source>
</evidence>
<dbReference type="InterPro" id="IPR001387">
    <property type="entry name" value="Cro/C1-type_HTH"/>
</dbReference>
<name>A0ABT9YRL9_9STRE</name>
<dbReference type="EMBL" id="JAUSTM010000007">
    <property type="protein sequence ID" value="MDQ0222364.1"/>
    <property type="molecule type" value="Genomic_DNA"/>
</dbReference>
<accession>A0ABT9YRL9</accession>
<dbReference type="SUPFAM" id="SSF47413">
    <property type="entry name" value="lambda repressor-like DNA-binding domains"/>
    <property type="match status" value="1"/>
</dbReference>
<protein>
    <submittedName>
        <fullName evidence="2">DNA-binding Xre family transcriptional regulator</fullName>
    </submittedName>
</protein>
<dbReference type="Pfam" id="PF13443">
    <property type="entry name" value="HTH_26"/>
    <property type="match status" value="1"/>
</dbReference>
<evidence type="ECO:0000313" key="3">
    <source>
        <dbReference type="Proteomes" id="UP001223079"/>
    </source>
</evidence>
<dbReference type="Gene3D" id="1.10.260.40">
    <property type="entry name" value="lambda repressor-like DNA-binding domains"/>
    <property type="match status" value="1"/>
</dbReference>
<keyword evidence="2" id="KW-0238">DNA-binding</keyword>
<dbReference type="CDD" id="cd00093">
    <property type="entry name" value="HTH_XRE"/>
    <property type="match status" value="1"/>
</dbReference>
<reference evidence="2 3" key="1">
    <citation type="submission" date="2023-07" db="EMBL/GenBank/DDBJ databases">
        <title>Genomic Encyclopedia of Type Strains, Phase IV (KMG-IV): sequencing the most valuable type-strain genomes for metagenomic binning, comparative biology and taxonomic classification.</title>
        <authorList>
            <person name="Goeker M."/>
        </authorList>
    </citation>
    <scope>NUCLEOTIDE SEQUENCE [LARGE SCALE GENOMIC DNA]</scope>
    <source>
        <strain evidence="2 3">DSM 105143</strain>
    </source>
</reference>
<keyword evidence="3" id="KW-1185">Reference proteome</keyword>
<dbReference type="Proteomes" id="UP001223079">
    <property type="component" value="Unassembled WGS sequence"/>
</dbReference>
<sequence length="68" mass="7938">MAICYNKLWNLVRQNKMKKGELAKAAGISDYMMSKLNKDEPVQMEIMIRLCKVFHCDIGDLMEVIEEE</sequence>
<evidence type="ECO:0000313" key="2">
    <source>
        <dbReference type="EMBL" id="MDQ0222364.1"/>
    </source>
</evidence>
<gene>
    <name evidence="2" type="ORF">J2S23_000916</name>
</gene>
<dbReference type="RefSeq" id="WP_307121566.1">
    <property type="nucleotide sequence ID" value="NZ_JAUSTM010000007.1"/>
</dbReference>
<dbReference type="GO" id="GO:0003677">
    <property type="term" value="F:DNA binding"/>
    <property type="evidence" value="ECO:0007669"/>
    <property type="project" value="UniProtKB-KW"/>
</dbReference>
<proteinExistence type="predicted"/>
<dbReference type="PANTHER" id="PTHR37301:SF1">
    <property type="entry name" value="DNA-BINDING PROTEIN"/>
    <property type="match status" value="1"/>
</dbReference>
<comment type="caution">
    <text evidence="2">The sequence shown here is derived from an EMBL/GenBank/DDBJ whole genome shotgun (WGS) entry which is preliminary data.</text>
</comment>
<dbReference type="PROSITE" id="PS50943">
    <property type="entry name" value="HTH_CROC1"/>
    <property type="match status" value="1"/>
</dbReference>
<feature type="domain" description="HTH cro/C1-type" evidence="1">
    <location>
        <begin position="8"/>
        <end position="61"/>
    </location>
</feature>
<dbReference type="InterPro" id="IPR010982">
    <property type="entry name" value="Lambda_DNA-bd_dom_sf"/>
</dbReference>